<feature type="region of interest" description="Disordered" evidence="1">
    <location>
        <begin position="187"/>
        <end position="214"/>
    </location>
</feature>
<reference evidence="2" key="1">
    <citation type="journal article" date="2013" name="Genome Biol.">
        <title>Reference genomes and transcriptomes of Nicotiana sylvestris and Nicotiana tomentosiformis.</title>
        <authorList>
            <person name="Sierro N."/>
            <person name="Battey J.N."/>
            <person name="Ouadi S."/>
            <person name="Bovet L."/>
            <person name="Goepfert S."/>
            <person name="Bakaher N."/>
            <person name="Peitsch M.C."/>
            <person name="Ivanov N.V."/>
        </authorList>
    </citation>
    <scope>NUCLEOTIDE SEQUENCE [LARGE SCALE GENOMIC DNA]</scope>
</reference>
<dbReference type="RefSeq" id="XP_009759725.1">
    <property type="nucleotide sequence ID" value="XM_009761423.1"/>
</dbReference>
<dbReference type="Proteomes" id="UP000189701">
    <property type="component" value="Unplaced"/>
</dbReference>
<evidence type="ECO:0000313" key="2">
    <source>
        <dbReference type="Proteomes" id="UP000189701"/>
    </source>
</evidence>
<name>A0A1U7VD21_NICSY</name>
<sequence length="378" mass="43326">MAEQTMEETWRWKNATLLLSWWSPTAACYPFETKFNWIWVRILGLPLHLWSSEIMKAIGEKCGGCIETEEETQLRNHMRWARIKVKGPAEKIPRVVEVKEGGMLFSLPLWSEIPTTVKVFQEDAVVEVRPKFCDDKVTGPTFIKERSRHVGSVTGPFNSKVDRCIPCALERGNCSNEIRVNTKVGRTQEKPKTLQKIKDPDSRKLADEKSPSSIMDSCGANLARPKTYVSQNFGPDVISEELNRDSNLPQQMERPDLLFLEIEACKHREVYLIEQIEKSAAARLFLSQLEDDGSHTDHDMQGGEIEGEDQILENLNQQQLIEYRDADASEIEDVDPIQVQFQEAEMEATLWVHRNILRLSKEYGVCSKAVKGRLYLFL</sequence>
<feature type="compositionally biased region" description="Basic and acidic residues" evidence="1">
    <location>
        <begin position="187"/>
        <end position="210"/>
    </location>
</feature>
<protein>
    <submittedName>
        <fullName evidence="3">Uncharacterized protein LOC104212207</fullName>
    </submittedName>
</protein>
<dbReference type="AlphaFoldDB" id="A0A1U7VD21"/>
<proteinExistence type="predicted"/>
<evidence type="ECO:0000256" key="1">
    <source>
        <dbReference type="SAM" id="MobiDB-lite"/>
    </source>
</evidence>
<organism evidence="2 3">
    <name type="scientific">Nicotiana sylvestris</name>
    <name type="common">Wood tobacco</name>
    <name type="synonym">South American tobacco</name>
    <dbReference type="NCBI Taxonomy" id="4096"/>
    <lineage>
        <taxon>Eukaryota</taxon>
        <taxon>Viridiplantae</taxon>
        <taxon>Streptophyta</taxon>
        <taxon>Embryophyta</taxon>
        <taxon>Tracheophyta</taxon>
        <taxon>Spermatophyta</taxon>
        <taxon>Magnoliopsida</taxon>
        <taxon>eudicotyledons</taxon>
        <taxon>Gunneridae</taxon>
        <taxon>Pentapetalae</taxon>
        <taxon>asterids</taxon>
        <taxon>lamiids</taxon>
        <taxon>Solanales</taxon>
        <taxon>Solanaceae</taxon>
        <taxon>Nicotianoideae</taxon>
        <taxon>Nicotianeae</taxon>
        <taxon>Nicotiana</taxon>
    </lineage>
</organism>
<dbReference type="PANTHER" id="PTHR34427:SF10">
    <property type="entry name" value="DUF4283 DOMAIN-CONTAINING PROTEIN"/>
    <property type="match status" value="1"/>
</dbReference>
<dbReference type="PANTHER" id="PTHR34427">
    <property type="entry name" value="DUF4283 DOMAIN PROTEIN"/>
    <property type="match status" value="1"/>
</dbReference>
<gene>
    <name evidence="3" type="primary">LOC104212207</name>
</gene>
<keyword evidence="2" id="KW-1185">Reference proteome</keyword>
<accession>A0A1U7VD21</accession>
<dbReference type="eggNOG" id="ENOG502R7WB">
    <property type="taxonomic scope" value="Eukaryota"/>
</dbReference>
<reference evidence="3" key="2">
    <citation type="submission" date="2025-08" db="UniProtKB">
        <authorList>
            <consortium name="RefSeq"/>
        </authorList>
    </citation>
    <scope>IDENTIFICATION</scope>
    <source>
        <tissue evidence="3">Leaf</tissue>
    </source>
</reference>
<evidence type="ECO:0000313" key="3">
    <source>
        <dbReference type="RefSeq" id="XP_009759725.1"/>
    </source>
</evidence>